<proteinExistence type="predicted"/>
<feature type="region of interest" description="Disordered" evidence="1">
    <location>
        <begin position="1"/>
        <end position="26"/>
    </location>
</feature>
<dbReference type="Proteomes" id="UP000011945">
    <property type="component" value="Unassembled WGS sequence"/>
</dbReference>
<reference evidence="2 3" key="1">
    <citation type="submission" date="2012-12" db="EMBL/GenBank/DDBJ databases">
        <authorList>
            <person name="Weinstock G."/>
            <person name="Sodergren E."/>
            <person name="Lobos E.A."/>
            <person name="Fulton L."/>
            <person name="Fulton R."/>
            <person name="Courtney L."/>
            <person name="Fronick C."/>
            <person name="O'Laughlin M."/>
            <person name="Godfrey J."/>
            <person name="Wilson R.M."/>
            <person name="Miner T."/>
            <person name="Farmer C."/>
            <person name="Delehaunty K."/>
            <person name="Cordes M."/>
            <person name="Minx P."/>
            <person name="Tomlinson C."/>
            <person name="Chen J."/>
            <person name="Wollam A."/>
            <person name="Pepin K.H."/>
            <person name="Bhonagiri V."/>
            <person name="Zhang X."/>
            <person name="Suruliraj S."/>
            <person name="Antonio M."/>
            <person name="Secka O."/>
            <person name="Thomas J."/>
            <person name="Warren W."/>
            <person name="Mitreva M."/>
            <person name="Mardis E.R."/>
            <person name="Wilson R.K."/>
        </authorList>
    </citation>
    <scope>NUCLEOTIDE SEQUENCE [LARGE SCALE GENOMIC DNA]</scope>
    <source>
        <strain evidence="2 3">HP260AFii</strain>
    </source>
</reference>
<evidence type="ECO:0000256" key="1">
    <source>
        <dbReference type="SAM" id="MobiDB-lite"/>
    </source>
</evidence>
<sequence length="42" mass="4872">MQAIKKQLDETTPYQKRNSPIRDFPKIPPTLFKISLEKLSLG</sequence>
<evidence type="ECO:0000313" key="2">
    <source>
        <dbReference type="EMBL" id="EMH66334.1"/>
    </source>
</evidence>
<gene>
    <name evidence="2" type="ORF">HMPREF1449_01018</name>
</gene>
<protein>
    <recommendedName>
        <fullName evidence="4">CagY like domain protein</fullName>
    </recommendedName>
</protein>
<evidence type="ECO:0008006" key="4">
    <source>
        <dbReference type="Google" id="ProtNLM"/>
    </source>
</evidence>
<comment type="caution">
    <text evidence="2">The sequence shown here is derived from an EMBL/GenBank/DDBJ whole genome shotgun (WGS) entry which is preliminary data.</text>
</comment>
<name>A0ABC9S922_HELPX</name>
<organism evidence="2 3">
    <name type="scientific">Helicobacter pylori HP260AFii</name>
    <dbReference type="NCBI Taxonomy" id="1159077"/>
    <lineage>
        <taxon>Bacteria</taxon>
        <taxon>Pseudomonadati</taxon>
        <taxon>Campylobacterota</taxon>
        <taxon>Epsilonproteobacteria</taxon>
        <taxon>Campylobacterales</taxon>
        <taxon>Helicobacteraceae</taxon>
        <taxon>Helicobacter</taxon>
    </lineage>
</organism>
<accession>A0ABC9S922</accession>
<dbReference type="EMBL" id="APEZ01000046">
    <property type="protein sequence ID" value="EMH66334.1"/>
    <property type="molecule type" value="Genomic_DNA"/>
</dbReference>
<dbReference type="AlphaFoldDB" id="A0ABC9S922"/>
<evidence type="ECO:0000313" key="3">
    <source>
        <dbReference type="Proteomes" id="UP000011945"/>
    </source>
</evidence>